<sequence precursor="true">MPKFTIPVGALTTCCLLGLALTARAEIPTESYIEALKGNGFADLAIEYLQLEKSRPGLSKDEEMELDFEIASSMIAASDELTDLSKREGMLEEARTEFEKFTKKYPSAPPEYKGNALVEVATIDLQQGRLAIIRAQMPSNEKRAVKLAGTARDYLSKSAKDYESAEKLFKGEYDKMPVYIGRETHSDRMKRQTKTRLFEKYIEARFQAALARFYLADTYASVEMPAPDSKDKKVLEAHKKEVAKWAAEYKKLNAEAEKGFQEIFAAHRQEVVGLYAHLWIARCMADRGEYRRAMGIYEQLRDHENQSLAAFQRQVFYFYMLAFAGQKDWHQIVNQATEWLRTNVRYGREASYVGTQFELAKAYVELGQTAKETRDKNKYYLEADKLLDRLVRMPNQYQGLASRAKLRLQSLTGKTGGNENDFDALFAQANTKLDQVKDEASPEQRKAILSEVKTLLNRALAASNERTPIELINDCRLTLAYAHLRDEEVYEGAILAQALAENYPTWRGAPQAASLALTGFAWGYEDADKKRIAGFSSRPEVDADLVQKVANQILLRWPNRKEAADAMMTLGRLRYARQEYDQAAEAFDKVSPDAVNHGEALAMAGSVYWDWYKTLTLEGESADKDKKKELRDKARERLAAASAPLRELRGNQLDRQTYINDAMLGEVNFEAGDDEGALQAVMPLIALIKKDQLPADIEHQLRTGVMITALQSYIRQNKIDKTDELVELISNQEKKQGDGGGNVTLVFVRLASKLKEQIDRLRANGEQAELDKTVASFEKFLDKIAGRPDHDLQSLVYIGNSYVELGSYQKAAALLQKAIEKADPNDPEAPGFVTRARMLLARSEKEQGNYTQAIELINELMKENMNTLEIVNLRGEILESAGDHSRAIAHWKWLIKRMKSQRPKPDAYYHAMDRLLDIYLNMVPPADKDRRLKEGYKYVSFLLELDQDLPANWRSRFEKHRKNIAESLGIDLQASATK</sequence>
<evidence type="ECO:0000313" key="3">
    <source>
        <dbReference type="EMBL" id="QDU64164.1"/>
    </source>
</evidence>
<protein>
    <submittedName>
        <fullName evidence="3">Tetratricopeptide repeat protein</fullName>
    </submittedName>
</protein>
<gene>
    <name evidence="3" type="ORF">Pan216_50530</name>
</gene>
<evidence type="ECO:0000256" key="1">
    <source>
        <dbReference type="PROSITE-ProRule" id="PRU00339"/>
    </source>
</evidence>
<feature type="signal peptide" evidence="2">
    <location>
        <begin position="1"/>
        <end position="25"/>
    </location>
</feature>
<evidence type="ECO:0000313" key="4">
    <source>
        <dbReference type="Proteomes" id="UP000317093"/>
    </source>
</evidence>
<dbReference type="KEGG" id="knv:Pan216_50530"/>
<dbReference type="InterPro" id="IPR019734">
    <property type="entry name" value="TPR_rpt"/>
</dbReference>
<evidence type="ECO:0000256" key="2">
    <source>
        <dbReference type="SAM" id="SignalP"/>
    </source>
</evidence>
<dbReference type="SUPFAM" id="SSF48452">
    <property type="entry name" value="TPR-like"/>
    <property type="match status" value="2"/>
</dbReference>
<dbReference type="Pfam" id="PF14559">
    <property type="entry name" value="TPR_19"/>
    <property type="match status" value="1"/>
</dbReference>
<reference evidence="3 4" key="1">
    <citation type="submission" date="2019-02" db="EMBL/GenBank/DDBJ databases">
        <title>Deep-cultivation of Planctomycetes and their phenomic and genomic characterization uncovers novel biology.</title>
        <authorList>
            <person name="Wiegand S."/>
            <person name="Jogler M."/>
            <person name="Boedeker C."/>
            <person name="Pinto D."/>
            <person name="Vollmers J."/>
            <person name="Rivas-Marin E."/>
            <person name="Kohn T."/>
            <person name="Peeters S.H."/>
            <person name="Heuer A."/>
            <person name="Rast P."/>
            <person name="Oberbeckmann S."/>
            <person name="Bunk B."/>
            <person name="Jeske O."/>
            <person name="Meyerdierks A."/>
            <person name="Storesund J.E."/>
            <person name="Kallscheuer N."/>
            <person name="Luecker S."/>
            <person name="Lage O.M."/>
            <person name="Pohl T."/>
            <person name="Merkel B.J."/>
            <person name="Hornburger P."/>
            <person name="Mueller R.-W."/>
            <person name="Bruemmer F."/>
            <person name="Labrenz M."/>
            <person name="Spormann A.M."/>
            <person name="Op den Camp H."/>
            <person name="Overmann J."/>
            <person name="Amann R."/>
            <person name="Jetten M.S.M."/>
            <person name="Mascher T."/>
            <person name="Medema M.H."/>
            <person name="Devos D.P."/>
            <person name="Kaster A.-K."/>
            <person name="Ovreas L."/>
            <person name="Rohde M."/>
            <person name="Galperin M.Y."/>
            <person name="Jogler C."/>
        </authorList>
    </citation>
    <scope>NUCLEOTIDE SEQUENCE [LARGE SCALE GENOMIC DNA]</scope>
    <source>
        <strain evidence="3 4">Pan216</strain>
    </source>
</reference>
<name>A0A518BB09_9BACT</name>
<accession>A0A518BB09</accession>
<dbReference type="EMBL" id="CP036279">
    <property type="protein sequence ID" value="QDU64164.1"/>
    <property type="molecule type" value="Genomic_DNA"/>
</dbReference>
<dbReference type="Proteomes" id="UP000317093">
    <property type="component" value="Chromosome"/>
</dbReference>
<dbReference type="SMART" id="SM00028">
    <property type="entry name" value="TPR"/>
    <property type="match status" value="4"/>
</dbReference>
<dbReference type="PROSITE" id="PS50005">
    <property type="entry name" value="TPR"/>
    <property type="match status" value="1"/>
</dbReference>
<dbReference type="InterPro" id="IPR011990">
    <property type="entry name" value="TPR-like_helical_dom_sf"/>
</dbReference>
<dbReference type="Gene3D" id="1.25.40.10">
    <property type="entry name" value="Tetratricopeptide repeat domain"/>
    <property type="match status" value="2"/>
</dbReference>
<keyword evidence="2" id="KW-0732">Signal</keyword>
<keyword evidence="1" id="KW-0802">TPR repeat</keyword>
<dbReference type="AlphaFoldDB" id="A0A518BB09"/>
<keyword evidence="4" id="KW-1185">Reference proteome</keyword>
<organism evidence="3 4">
    <name type="scientific">Kolteria novifilia</name>
    <dbReference type="NCBI Taxonomy" id="2527975"/>
    <lineage>
        <taxon>Bacteria</taxon>
        <taxon>Pseudomonadati</taxon>
        <taxon>Planctomycetota</taxon>
        <taxon>Planctomycetia</taxon>
        <taxon>Kolteriales</taxon>
        <taxon>Kolteriaceae</taxon>
        <taxon>Kolteria</taxon>
    </lineage>
</organism>
<feature type="repeat" description="TPR" evidence="1">
    <location>
        <begin position="792"/>
        <end position="825"/>
    </location>
</feature>
<feature type="chain" id="PRO_5021781761" evidence="2">
    <location>
        <begin position="26"/>
        <end position="978"/>
    </location>
</feature>
<dbReference type="Pfam" id="PF13174">
    <property type="entry name" value="TPR_6"/>
    <property type="match status" value="1"/>
</dbReference>
<proteinExistence type="predicted"/>